<gene>
    <name evidence="1" type="ORF">NDU88_006290</name>
</gene>
<evidence type="ECO:0000313" key="1">
    <source>
        <dbReference type="EMBL" id="KAJ1086166.1"/>
    </source>
</evidence>
<comment type="caution">
    <text evidence="1">The sequence shown here is derived from an EMBL/GenBank/DDBJ whole genome shotgun (WGS) entry which is preliminary data.</text>
</comment>
<accession>A0AAV7L395</accession>
<evidence type="ECO:0000313" key="2">
    <source>
        <dbReference type="Proteomes" id="UP001066276"/>
    </source>
</evidence>
<organism evidence="1 2">
    <name type="scientific">Pleurodeles waltl</name>
    <name type="common">Iberian ribbed newt</name>
    <dbReference type="NCBI Taxonomy" id="8319"/>
    <lineage>
        <taxon>Eukaryota</taxon>
        <taxon>Metazoa</taxon>
        <taxon>Chordata</taxon>
        <taxon>Craniata</taxon>
        <taxon>Vertebrata</taxon>
        <taxon>Euteleostomi</taxon>
        <taxon>Amphibia</taxon>
        <taxon>Batrachia</taxon>
        <taxon>Caudata</taxon>
        <taxon>Salamandroidea</taxon>
        <taxon>Salamandridae</taxon>
        <taxon>Pleurodelinae</taxon>
        <taxon>Pleurodeles</taxon>
    </lineage>
</organism>
<name>A0AAV7L395_PLEWA</name>
<keyword evidence="2" id="KW-1185">Reference proteome</keyword>
<feature type="non-terminal residue" evidence="1">
    <location>
        <position position="1"/>
    </location>
</feature>
<feature type="non-terminal residue" evidence="1">
    <location>
        <position position="61"/>
    </location>
</feature>
<dbReference type="EMBL" id="JANPWB010000016">
    <property type="protein sequence ID" value="KAJ1086166.1"/>
    <property type="molecule type" value="Genomic_DNA"/>
</dbReference>
<proteinExistence type="predicted"/>
<sequence length="61" mass="6052">SLLALRCQQGGVKCGVQSLLALRCQQGGCKVWGAQHAGSAESAGGCKGGSTACWLCGVSRG</sequence>
<dbReference type="AlphaFoldDB" id="A0AAV7L395"/>
<protein>
    <submittedName>
        <fullName evidence="1">Uncharacterized protein</fullName>
    </submittedName>
</protein>
<reference evidence="1" key="1">
    <citation type="journal article" date="2022" name="bioRxiv">
        <title>Sequencing and chromosome-scale assembly of the giantPleurodeles waltlgenome.</title>
        <authorList>
            <person name="Brown T."/>
            <person name="Elewa A."/>
            <person name="Iarovenko S."/>
            <person name="Subramanian E."/>
            <person name="Araus A.J."/>
            <person name="Petzold A."/>
            <person name="Susuki M."/>
            <person name="Suzuki K.-i.T."/>
            <person name="Hayashi T."/>
            <person name="Toyoda A."/>
            <person name="Oliveira C."/>
            <person name="Osipova E."/>
            <person name="Leigh N.D."/>
            <person name="Simon A."/>
            <person name="Yun M.H."/>
        </authorList>
    </citation>
    <scope>NUCLEOTIDE SEQUENCE</scope>
    <source>
        <strain evidence="1">20211129_DDA</strain>
        <tissue evidence="1">Liver</tissue>
    </source>
</reference>
<dbReference type="Proteomes" id="UP001066276">
    <property type="component" value="Chromosome 12"/>
</dbReference>